<evidence type="ECO:0000256" key="2">
    <source>
        <dbReference type="ARBA" id="ARBA00009142"/>
    </source>
</evidence>
<feature type="transmembrane region" description="Helical" evidence="6">
    <location>
        <begin position="98"/>
        <end position="115"/>
    </location>
</feature>
<proteinExistence type="inferred from homology"/>
<keyword evidence="8" id="KW-1185">Reference proteome</keyword>
<evidence type="ECO:0000313" key="8">
    <source>
        <dbReference type="Proteomes" id="UP001500457"/>
    </source>
</evidence>
<dbReference type="RefSeq" id="WP_274232986.1">
    <property type="nucleotide sequence ID" value="NZ_BAABHQ010000006.1"/>
</dbReference>
<keyword evidence="4 6" id="KW-1133">Transmembrane helix</keyword>
<dbReference type="EMBL" id="BAABHQ010000006">
    <property type="protein sequence ID" value="GAA4875035.1"/>
    <property type="molecule type" value="Genomic_DNA"/>
</dbReference>
<evidence type="ECO:0000313" key="7">
    <source>
        <dbReference type="EMBL" id="GAA4875035.1"/>
    </source>
</evidence>
<keyword evidence="5 6" id="KW-0472">Membrane</keyword>
<comment type="caution">
    <text evidence="7">The sequence shown here is derived from an EMBL/GenBank/DDBJ whole genome shotgun (WGS) entry which is preliminary data.</text>
</comment>
<comment type="subcellular location">
    <subcellularLocation>
        <location evidence="6">Cell membrane</location>
        <topology evidence="6">Multi-pass membrane protein</topology>
    </subcellularLocation>
    <subcellularLocation>
        <location evidence="1">Membrane</location>
        <topology evidence="1">Multi-pass membrane protein</topology>
    </subcellularLocation>
</comment>
<keyword evidence="3 6" id="KW-0812">Transmembrane</keyword>
<evidence type="ECO:0000256" key="5">
    <source>
        <dbReference type="ARBA" id="ARBA00023136"/>
    </source>
</evidence>
<sequence length="304" mass="30885">MRTFLLFALAGLIAQLVDGSLGMAYGVTSTSVLLAAGTAPAVASASVHLAEVGTTLASGASHWRFGNVDWRVVGILALPGAIGAMVGAYVLVNLTENAEPYMALVLLLLGVYVLLRFSSRAVAERVVSGPRPGGKFLGPLGLVAGFLDASGGGGWGPVATSSLLASGRLEPRKVVGSVDTSEFVVALAASIGFLVALSSAEIDVTVVLALMIGGVIAAPFAAYIVRLLPARVLGTAAGGLIILTNARTFLNGIDVASTVVTIVLLVLAVLWVVAIVVAVRTARRERALHEPAVVEEDGTPAAQA</sequence>
<accession>A0ABP9EC26</accession>
<protein>
    <recommendedName>
        <fullName evidence="6">Probable membrane transporter protein</fullName>
    </recommendedName>
</protein>
<gene>
    <name evidence="7" type="ORF">GCM10023203_26370</name>
</gene>
<comment type="similarity">
    <text evidence="2 6">Belongs to the 4-toluene sulfonate uptake permease (TSUP) (TC 2.A.102) family.</text>
</comment>
<dbReference type="InterPro" id="IPR051598">
    <property type="entry name" value="TSUP/Inactive_protease-like"/>
</dbReference>
<organism evidence="7 8">
    <name type="scientific">Actinomycetospora straminea</name>
    <dbReference type="NCBI Taxonomy" id="663607"/>
    <lineage>
        <taxon>Bacteria</taxon>
        <taxon>Bacillati</taxon>
        <taxon>Actinomycetota</taxon>
        <taxon>Actinomycetes</taxon>
        <taxon>Pseudonocardiales</taxon>
        <taxon>Pseudonocardiaceae</taxon>
        <taxon>Actinomycetospora</taxon>
    </lineage>
</organism>
<evidence type="ECO:0000256" key="6">
    <source>
        <dbReference type="RuleBase" id="RU363041"/>
    </source>
</evidence>
<evidence type="ECO:0000256" key="3">
    <source>
        <dbReference type="ARBA" id="ARBA00022692"/>
    </source>
</evidence>
<keyword evidence="6" id="KW-1003">Cell membrane</keyword>
<evidence type="ECO:0000256" key="4">
    <source>
        <dbReference type="ARBA" id="ARBA00022989"/>
    </source>
</evidence>
<dbReference type="Pfam" id="PF01925">
    <property type="entry name" value="TauE"/>
    <property type="match status" value="1"/>
</dbReference>
<name>A0ABP9EC26_9PSEU</name>
<dbReference type="Proteomes" id="UP001500457">
    <property type="component" value="Unassembled WGS sequence"/>
</dbReference>
<reference evidence="8" key="1">
    <citation type="journal article" date="2019" name="Int. J. Syst. Evol. Microbiol.">
        <title>The Global Catalogue of Microorganisms (GCM) 10K type strain sequencing project: providing services to taxonomists for standard genome sequencing and annotation.</title>
        <authorList>
            <consortium name="The Broad Institute Genomics Platform"/>
            <consortium name="The Broad Institute Genome Sequencing Center for Infectious Disease"/>
            <person name="Wu L."/>
            <person name="Ma J."/>
        </authorList>
    </citation>
    <scope>NUCLEOTIDE SEQUENCE [LARGE SCALE GENOMIC DNA]</scope>
    <source>
        <strain evidence="8">JCM 17983</strain>
    </source>
</reference>
<feature type="transmembrane region" description="Helical" evidence="6">
    <location>
        <begin position="256"/>
        <end position="279"/>
    </location>
</feature>
<feature type="transmembrane region" description="Helical" evidence="6">
    <location>
        <begin position="206"/>
        <end position="225"/>
    </location>
</feature>
<dbReference type="InterPro" id="IPR002781">
    <property type="entry name" value="TM_pro_TauE-like"/>
</dbReference>
<dbReference type="PANTHER" id="PTHR43701">
    <property type="entry name" value="MEMBRANE TRANSPORTER PROTEIN MJ0441-RELATED"/>
    <property type="match status" value="1"/>
</dbReference>
<feature type="transmembrane region" description="Helical" evidence="6">
    <location>
        <begin position="232"/>
        <end position="250"/>
    </location>
</feature>
<feature type="transmembrane region" description="Helical" evidence="6">
    <location>
        <begin position="70"/>
        <end position="92"/>
    </location>
</feature>
<evidence type="ECO:0000256" key="1">
    <source>
        <dbReference type="ARBA" id="ARBA00004141"/>
    </source>
</evidence>
<dbReference type="PANTHER" id="PTHR43701:SF12">
    <property type="entry name" value="MEMBRANE TRANSPORTER PROTEIN YTNM-RELATED"/>
    <property type="match status" value="1"/>
</dbReference>
<feature type="transmembrane region" description="Helical" evidence="6">
    <location>
        <begin position="183"/>
        <end position="200"/>
    </location>
</feature>